<dbReference type="GO" id="GO:0070939">
    <property type="term" value="C:Dsl1/NZR complex"/>
    <property type="evidence" value="ECO:0007669"/>
    <property type="project" value="TreeGrafter"/>
</dbReference>
<dbReference type="EMBL" id="JADYXP020000025">
    <property type="protein sequence ID" value="KAL0100791.1"/>
    <property type="molecule type" value="Genomic_DNA"/>
</dbReference>
<dbReference type="PANTHER" id="PTHR15922:SF2">
    <property type="entry name" value="NBAS SUBUNIT OF NRZ TETHERING COMPLEX"/>
    <property type="match status" value="1"/>
</dbReference>
<name>A0AAW2EAU0_9HYME</name>
<feature type="domain" description="Neuroblastoma-amplified sequence N-terminal" evidence="2">
    <location>
        <begin position="71"/>
        <end position="345"/>
    </location>
</feature>
<feature type="region of interest" description="Disordered" evidence="1">
    <location>
        <begin position="434"/>
        <end position="454"/>
    </location>
</feature>
<dbReference type="InterPro" id="IPR029145">
    <property type="entry name" value="NBAS_N"/>
</dbReference>
<evidence type="ECO:0000313" key="3">
    <source>
        <dbReference type="EMBL" id="KAL0100791.1"/>
    </source>
</evidence>
<evidence type="ECO:0000313" key="4">
    <source>
        <dbReference type="Proteomes" id="UP001430953"/>
    </source>
</evidence>
<keyword evidence="4" id="KW-1185">Reference proteome</keyword>
<dbReference type="Proteomes" id="UP001430953">
    <property type="component" value="Unassembled WGS sequence"/>
</dbReference>
<protein>
    <recommendedName>
        <fullName evidence="2">Neuroblastoma-amplified sequence N-terminal domain-containing protein</fullName>
    </recommendedName>
</protein>
<comment type="caution">
    <text evidence="3">The sequence shown here is derived from an EMBL/GenBank/DDBJ whole genome shotgun (WGS) entry which is preliminary data.</text>
</comment>
<sequence length="1927" mass="222611">MSNVDETSNEPILYELLEYFVRKQEPELIKCKNDAAILPATGTIKNALKYFNNGYSLPESILQQVSLTLPWKFAVGDHGRVLAILQENVIEIRKAKDEYSSILGKASAPKDAFPQWRKLAWSPDGMILVLASSNGYTSFYNALGNNIFNINSKTISQSPHILEPGDAIASMLFLKPRTASEKWAYEFILVSYSGLLRSYHISTSGYSANYDFSFGNFYKNGVNAVVYDEKHSLFYVAGNMITQKLTSTASESGLTSWRLLNDYPYCKLSFTFDDSAAINSRFSIWNLIPILSFQSESIIFLMKISPNGEFLVCLHTDGSVSLWGLPNLILQKKWKLSEQPEYNIPNPLGFIKSKKFPPGFTECHPTDIGWWSDQAIIIARYSGSTSVCSTWNLKNLLGVSPEFLAGQPQISELGSEKGFLCLDCEVFITSKKRSRGSSDDHLSEASSESEKDDDELKPLTILNYTTNLVQSTLYSITDMERFQPKRKKSKVLHRTYRILGLKSTTPEELYSRKIDIEEYEEALALANTYNLDTDLVYQTQWRKSELSLNAIAEHLSKVSKRSWVLNECVVRVPDTMEAARELLNFGLRGANIETLIAIDICDNDKFVTPDADDDWQAQDQITENLRQVQKVNEMIEKIDIKNLTEAQKDLIKYRRKLLNHLDKLLTYEIILGSPFKYKKDFYEEFRRLSPIENAIRFAKNSDYRAVEIMFTYYGESLLPHWLPIISFFPETLNTLDYQKLLPACDSEGQLFLLDQRELRQKDWSERYEFNEIINLDLDDQSEILYELDPSLLIYKNTQLTPDLLKQWYKTRAYEIEKNSFLVDNALQLIKIGKSHNINGLENLLLELETLDDLVYTVHLEDMLLDKLEKLSDMEKIKLLMSTSDEVNFVENVKNLLLPFIKRRHQYLGGELENSLLNDYLICLSKDDLTFPVKFFKYLKQTQDTEIIEMINDVASLAIDCIYACDNLEMYEKAKDILDSILKDDEKMSYPIRNLLEESEGALDCINLLNKYGVKTTLRFIRQSKNDPDVAKSLLTQMARSLNKSLLPPDEREWAQLLNDMLDIHGLIFSCIAVETCFEICVSARLLSRIKCTIRNCATLIETKKNERSLLKVSYEKAVNLILEASKEYFNGSRTLTDPHMELAKTCLDLIEDNNAKIKEEYELIKSLQILNEFNVDMLPLQVRLTVDKLTLIEHCLNSQRDAYKNRQRLLTLATYLRIEGNNNRLREGKISELIAKKALEIEDYDTCAIMCSELIQNNYLPAWEICLNLGCCDNYQDLKTRQKYLWFAINNGPSDILGNALEHMHLLEIQLLHKNLEVWMPSAEFESLKDEESDTSEDDFTDAVTTPQVEVKDFVPKMLETSTGIVKSSASIMKESTFSLIKNISNTNFWKSQLNLNFKNDFESNVQRESELEHDETDVNLQSFPCYYESLHKLCRISGNDTRYNTYFTTDIENTKLKCCQALLRITILSESSCYGLEISDINHLILECAKHTMPDDWLLGMAYLFSLNRDHISDAQAIFMDLPQIELYTQTALYYFSLELYKKIYTDCEKLYLYSPLDLIKTMIVAAQKSEDCDIAKALQYWQSYLLDGAQITSMKQVEVKDVSVLELEQSDTHAHSEKTARTLQLINKEQEFTECFNVNNIPSSNSKVNENVKLTVSDDIDSSEWTDDWGDFSDDSMEVSSDKKNKIKSKKISEENIPSDHSIVECVTEEDRFELFQKRFHQINNLEQYWEVKKMIFQWPQFYMPDHTTIDNHPVLKMMKAIIELTETNTIDFEKQILQEHEELIGLLISEKILKQFLELEQDRISFVQSLYIRLCSQNVSMHEEAVKLIKEQQINTLPSLILEKLFLNNLTAFFKPDHIVYKQIIEHVFVNEALTNVEENVKILVHELKRQKYVLEALNIIKLTKKISPALCTFDTCFQLLLRE</sequence>
<dbReference type="InterPro" id="IPR036322">
    <property type="entry name" value="WD40_repeat_dom_sf"/>
</dbReference>
<reference evidence="3 4" key="1">
    <citation type="submission" date="2023-03" db="EMBL/GenBank/DDBJ databases">
        <title>High recombination rates correlate with genetic variation in Cardiocondyla obscurior ants.</title>
        <authorList>
            <person name="Errbii M."/>
        </authorList>
    </citation>
    <scope>NUCLEOTIDE SEQUENCE [LARGE SCALE GENOMIC DNA]</scope>
    <source>
        <strain evidence="3">Alpha-2009</strain>
        <tissue evidence="3">Whole body</tissue>
    </source>
</reference>
<dbReference type="PANTHER" id="PTHR15922">
    <property type="entry name" value="NEUROBLASTOMA-AMPLIFIED SEQUENCE"/>
    <property type="match status" value="1"/>
</dbReference>
<accession>A0AAW2EAU0</accession>
<dbReference type="SUPFAM" id="SSF50978">
    <property type="entry name" value="WD40 repeat-like"/>
    <property type="match status" value="1"/>
</dbReference>
<dbReference type="InterPro" id="IPR015943">
    <property type="entry name" value="WD40/YVTN_repeat-like_dom_sf"/>
</dbReference>
<dbReference type="GO" id="GO:0006890">
    <property type="term" value="P:retrograde vesicle-mediated transport, Golgi to endoplasmic reticulum"/>
    <property type="evidence" value="ECO:0007669"/>
    <property type="project" value="TreeGrafter"/>
</dbReference>
<organism evidence="3 4">
    <name type="scientific">Cardiocondyla obscurior</name>
    <dbReference type="NCBI Taxonomy" id="286306"/>
    <lineage>
        <taxon>Eukaryota</taxon>
        <taxon>Metazoa</taxon>
        <taxon>Ecdysozoa</taxon>
        <taxon>Arthropoda</taxon>
        <taxon>Hexapoda</taxon>
        <taxon>Insecta</taxon>
        <taxon>Pterygota</taxon>
        <taxon>Neoptera</taxon>
        <taxon>Endopterygota</taxon>
        <taxon>Hymenoptera</taxon>
        <taxon>Apocrita</taxon>
        <taxon>Aculeata</taxon>
        <taxon>Formicoidea</taxon>
        <taxon>Formicidae</taxon>
        <taxon>Myrmicinae</taxon>
        <taxon>Cardiocondyla</taxon>
    </lineage>
</organism>
<evidence type="ECO:0000256" key="1">
    <source>
        <dbReference type="SAM" id="MobiDB-lite"/>
    </source>
</evidence>
<gene>
    <name evidence="3" type="ORF">PUN28_019283</name>
</gene>
<dbReference type="Pfam" id="PF15492">
    <property type="entry name" value="Nbas_N"/>
    <property type="match status" value="1"/>
</dbReference>
<proteinExistence type="predicted"/>
<dbReference type="GO" id="GO:0000149">
    <property type="term" value="F:SNARE binding"/>
    <property type="evidence" value="ECO:0007669"/>
    <property type="project" value="TreeGrafter"/>
</dbReference>
<evidence type="ECO:0000259" key="2">
    <source>
        <dbReference type="Pfam" id="PF15492"/>
    </source>
</evidence>
<dbReference type="Gene3D" id="2.130.10.10">
    <property type="entry name" value="YVTN repeat-like/Quinoprotein amine dehydrogenase"/>
    <property type="match status" value="1"/>
</dbReference>